<evidence type="ECO:0000256" key="12">
    <source>
        <dbReference type="SAM" id="Phobius"/>
    </source>
</evidence>
<feature type="transmembrane region" description="Helical" evidence="12">
    <location>
        <begin position="28"/>
        <end position="49"/>
    </location>
</feature>
<keyword evidence="9" id="KW-0325">Glycoprotein</keyword>
<protein>
    <submittedName>
        <fullName evidence="14">Lysophosphatidic acid receptor 5a</fullName>
    </submittedName>
</protein>
<evidence type="ECO:0000313" key="15">
    <source>
        <dbReference type="Proteomes" id="UP000694557"/>
    </source>
</evidence>
<dbReference type="CDD" id="cd14982">
    <property type="entry name" value="7tmA_purinoceptor-like"/>
    <property type="match status" value="1"/>
</dbReference>
<comment type="subcellular location">
    <subcellularLocation>
        <location evidence="1">Cell membrane</location>
        <topology evidence="1">Multi-pass membrane protein</topology>
    </subcellularLocation>
</comment>
<feature type="transmembrane region" description="Helical" evidence="12">
    <location>
        <begin position="234"/>
        <end position="256"/>
    </location>
</feature>
<keyword evidence="15" id="KW-1185">Reference proteome</keyword>
<dbReference type="SUPFAM" id="SSF81321">
    <property type="entry name" value="Family A G protein-coupled receptor-like"/>
    <property type="match status" value="1"/>
</dbReference>
<dbReference type="GO" id="GO:0005886">
    <property type="term" value="C:plasma membrane"/>
    <property type="evidence" value="ECO:0007669"/>
    <property type="project" value="UniProtKB-SubCell"/>
</dbReference>
<evidence type="ECO:0000256" key="11">
    <source>
        <dbReference type="RuleBase" id="RU000688"/>
    </source>
</evidence>
<dbReference type="Pfam" id="PF00001">
    <property type="entry name" value="7tm_1"/>
    <property type="match status" value="1"/>
</dbReference>
<feature type="transmembrane region" description="Helical" evidence="12">
    <location>
        <begin position="61"/>
        <end position="84"/>
    </location>
</feature>
<keyword evidence="3 11" id="KW-0812">Transmembrane</keyword>
<evidence type="ECO:0000256" key="5">
    <source>
        <dbReference type="ARBA" id="ARBA00023040"/>
    </source>
</evidence>
<dbReference type="InterPro" id="IPR017452">
    <property type="entry name" value="GPCR_Rhodpsn_7TM"/>
</dbReference>
<comment type="similarity">
    <text evidence="11">Belongs to the G-protein coupled receptor 1 family.</text>
</comment>
<evidence type="ECO:0000256" key="1">
    <source>
        <dbReference type="ARBA" id="ARBA00004651"/>
    </source>
</evidence>
<proteinExistence type="inferred from homology"/>
<evidence type="ECO:0000256" key="2">
    <source>
        <dbReference type="ARBA" id="ARBA00022475"/>
    </source>
</evidence>
<feature type="domain" description="G-protein coupled receptors family 1 profile" evidence="13">
    <location>
        <begin position="40"/>
        <end position="295"/>
    </location>
</feature>
<keyword evidence="4 12" id="KW-1133">Transmembrane helix</keyword>
<dbReference type="PROSITE" id="PS00237">
    <property type="entry name" value="G_PROTEIN_RECEP_F1_1"/>
    <property type="match status" value="1"/>
</dbReference>
<dbReference type="PROSITE" id="PS50262">
    <property type="entry name" value="G_PROTEIN_RECEP_F1_2"/>
    <property type="match status" value="1"/>
</dbReference>
<evidence type="ECO:0000256" key="6">
    <source>
        <dbReference type="ARBA" id="ARBA00023136"/>
    </source>
</evidence>
<dbReference type="Proteomes" id="UP000694557">
    <property type="component" value="Unassembled WGS sequence"/>
</dbReference>
<evidence type="ECO:0000256" key="4">
    <source>
        <dbReference type="ARBA" id="ARBA00022989"/>
    </source>
</evidence>
<feature type="transmembrane region" description="Helical" evidence="12">
    <location>
        <begin position="276"/>
        <end position="297"/>
    </location>
</feature>
<organism evidence="14 15">
    <name type="scientific">Oncorhynchus kisutch</name>
    <name type="common">Coho salmon</name>
    <name type="synonym">Salmo kisutch</name>
    <dbReference type="NCBI Taxonomy" id="8019"/>
    <lineage>
        <taxon>Eukaryota</taxon>
        <taxon>Metazoa</taxon>
        <taxon>Chordata</taxon>
        <taxon>Craniata</taxon>
        <taxon>Vertebrata</taxon>
        <taxon>Euteleostomi</taxon>
        <taxon>Actinopterygii</taxon>
        <taxon>Neopterygii</taxon>
        <taxon>Teleostei</taxon>
        <taxon>Protacanthopterygii</taxon>
        <taxon>Salmoniformes</taxon>
        <taxon>Salmonidae</taxon>
        <taxon>Salmoninae</taxon>
        <taxon>Oncorhynchus</taxon>
    </lineage>
</organism>
<evidence type="ECO:0000256" key="7">
    <source>
        <dbReference type="ARBA" id="ARBA00023157"/>
    </source>
</evidence>
<feature type="transmembrane region" description="Helical" evidence="12">
    <location>
        <begin position="104"/>
        <end position="126"/>
    </location>
</feature>
<dbReference type="GO" id="GO:0004930">
    <property type="term" value="F:G protein-coupled receptor activity"/>
    <property type="evidence" value="ECO:0007669"/>
    <property type="project" value="UniProtKB-KW"/>
</dbReference>
<evidence type="ECO:0000256" key="10">
    <source>
        <dbReference type="ARBA" id="ARBA00023224"/>
    </source>
</evidence>
<dbReference type="GeneTree" id="ENSGT00950000183136"/>
<dbReference type="PRINTS" id="PR00237">
    <property type="entry name" value="GPCRRHODOPSN"/>
</dbReference>
<keyword evidence="2" id="KW-1003">Cell membrane</keyword>
<dbReference type="GO" id="GO:0048266">
    <property type="term" value="P:behavioral response to pain"/>
    <property type="evidence" value="ECO:0007669"/>
    <property type="project" value="TreeGrafter"/>
</dbReference>
<keyword evidence="10 11" id="KW-0807">Transducer</keyword>
<dbReference type="Gene3D" id="1.20.1070.10">
    <property type="entry name" value="Rhodopsin 7-helix transmembrane proteins"/>
    <property type="match status" value="1"/>
</dbReference>
<evidence type="ECO:0000256" key="3">
    <source>
        <dbReference type="ARBA" id="ARBA00022692"/>
    </source>
</evidence>
<accession>A0A8C7JFW3</accession>
<reference evidence="14" key="2">
    <citation type="submission" date="2025-09" db="UniProtKB">
        <authorList>
            <consortium name="Ensembl"/>
        </authorList>
    </citation>
    <scope>IDENTIFICATION</scope>
</reference>
<dbReference type="PANTHER" id="PTHR24234">
    <property type="entry name" value="LYSOPHOSPHATIDIC ACID RECEPTOR 5/SPHINGOSYLPHOSPHORYLCHOLINE RECEPTOR"/>
    <property type="match status" value="1"/>
</dbReference>
<feature type="transmembrane region" description="Helical" evidence="12">
    <location>
        <begin position="138"/>
        <end position="159"/>
    </location>
</feature>
<keyword evidence="5 11" id="KW-0297">G-protein coupled receptor</keyword>
<dbReference type="PANTHER" id="PTHR24234:SF6">
    <property type="entry name" value="LYSOPHOSPHATIDIC ACID RECEPTOR 5"/>
    <property type="match status" value="1"/>
</dbReference>
<dbReference type="PRINTS" id="PR01157">
    <property type="entry name" value="P2YPURNOCPTR"/>
</dbReference>
<dbReference type="Ensembl" id="ENSOKIT00005087965.1">
    <property type="protein sequence ID" value="ENSOKIP00005082424.1"/>
    <property type="gene ID" value="ENSOKIG00005035742.1"/>
</dbReference>
<evidence type="ECO:0000256" key="8">
    <source>
        <dbReference type="ARBA" id="ARBA00023170"/>
    </source>
</evidence>
<keyword evidence="8 11" id="KW-0675">Receptor</keyword>
<reference evidence="14" key="1">
    <citation type="submission" date="2025-08" db="UniProtKB">
        <authorList>
            <consortium name="Ensembl"/>
        </authorList>
    </citation>
    <scope>IDENTIFICATION</scope>
</reference>
<sequence length="322" mass="36350">LNQNYGFPPEMTNATCNITHYRYPLFTATYSVVLALGLPLNTLSLWLLLCRLRVRSVPLIYMANLALSDLLFTLSMPFRILYYARRHWPYGHLACIVSGTLFNVNLYSSSFFIMFISVDRFLAVVYPLRSRPLRRIGVACKACAAVWVLIGAMAVPVALTHHPRQNQCVGWRCFEGYTQDEWHIGFNIICVAAIVGNVIPFAVIVGCTVVVVLTLRVQKASSSSSSSSMDKSQMVWLLVINLLIYTVCFIPFHVAVVLYGLHKLQFLQSQFPFFDFLNGTICLACANSFLDPLIYYFSSKILKIGRGNTGTAWRVRREGDRS</sequence>
<name>A0A8C7JFW3_ONCKI</name>
<evidence type="ECO:0000259" key="13">
    <source>
        <dbReference type="PROSITE" id="PS50262"/>
    </source>
</evidence>
<keyword evidence="7" id="KW-1015">Disulfide bond</keyword>
<evidence type="ECO:0000256" key="9">
    <source>
        <dbReference type="ARBA" id="ARBA00023180"/>
    </source>
</evidence>
<dbReference type="AlphaFoldDB" id="A0A8C7JFW3"/>
<dbReference type="InterPro" id="IPR000276">
    <property type="entry name" value="GPCR_Rhodpsn"/>
</dbReference>
<keyword evidence="6 12" id="KW-0472">Membrane</keyword>
<evidence type="ECO:0000313" key="14">
    <source>
        <dbReference type="Ensembl" id="ENSOKIP00005082424.1"/>
    </source>
</evidence>
<feature type="transmembrane region" description="Helical" evidence="12">
    <location>
        <begin position="184"/>
        <end position="213"/>
    </location>
</feature>